<dbReference type="AlphaFoldDB" id="A0AAX2ZHN5"/>
<organism evidence="1 2">
    <name type="scientific">Terrisporobacter hibernicus</name>
    <dbReference type="NCBI Taxonomy" id="2813371"/>
    <lineage>
        <taxon>Bacteria</taxon>
        <taxon>Bacillati</taxon>
        <taxon>Bacillota</taxon>
        <taxon>Clostridia</taxon>
        <taxon>Peptostreptococcales</taxon>
        <taxon>Peptostreptococcaceae</taxon>
        <taxon>Terrisporobacter</taxon>
    </lineage>
</organism>
<gene>
    <name evidence="1" type="ORF">JW646_04265</name>
</gene>
<accession>A0AAX2ZHN5</accession>
<evidence type="ECO:0000313" key="1">
    <source>
        <dbReference type="EMBL" id="UEL48677.1"/>
    </source>
</evidence>
<keyword evidence="2" id="KW-1185">Reference proteome</keyword>
<dbReference type="Proteomes" id="UP001198983">
    <property type="component" value="Chromosome"/>
</dbReference>
<proteinExistence type="predicted"/>
<dbReference type="RefSeq" id="WP_228416710.1">
    <property type="nucleotide sequence ID" value="NZ_CP081135.1"/>
</dbReference>
<evidence type="ECO:0000313" key="2">
    <source>
        <dbReference type="Proteomes" id="UP001198983"/>
    </source>
</evidence>
<name>A0AAX2ZHN5_9FIRM</name>
<protein>
    <submittedName>
        <fullName evidence="1">Uncharacterized protein</fullName>
    </submittedName>
</protein>
<sequence length="95" mass="10971">MRARIGNFALKHNTKAQNIKYKIEIWRGANTVLKKHLLENHLKNIGLNIMCLCFPEIDRNIIKATSCNVVKYRCVTSSVLTVLIMYTRVINNNII</sequence>
<reference evidence="1 2" key="1">
    <citation type="journal article" date="2023" name="Int. J. Syst. Evol. Microbiol.">
        <title>Terrisporobacter hibernicus sp. nov., isolated from bovine faeces in Northern Ireland.</title>
        <authorList>
            <person name="Mitchell M."/>
            <person name="Nguyen S.V."/>
            <person name="Connor M."/>
            <person name="Fairley D.J."/>
            <person name="Donoghue O."/>
            <person name="Marshall H."/>
            <person name="Koolman L."/>
            <person name="McMullan G."/>
            <person name="Schaffer K.E."/>
            <person name="McGrath J.W."/>
            <person name="Fanning S."/>
        </authorList>
    </citation>
    <scope>NUCLEOTIDE SEQUENCE [LARGE SCALE GENOMIC DNA]</scope>
    <source>
        <strain evidence="1 2">MCA3</strain>
    </source>
</reference>
<dbReference type="EMBL" id="CP081135">
    <property type="protein sequence ID" value="UEL48677.1"/>
    <property type="molecule type" value="Genomic_DNA"/>
</dbReference>
<dbReference type="KEGG" id="tem:JW646_04265"/>